<protein>
    <submittedName>
        <fullName evidence="6">Metal transporter</fullName>
    </submittedName>
</protein>
<keyword evidence="2 5" id="KW-0813">Transport</keyword>
<dbReference type="AlphaFoldDB" id="A0A5R9DWU5"/>
<evidence type="ECO:0000313" key="7">
    <source>
        <dbReference type="Proteomes" id="UP000306420"/>
    </source>
</evidence>
<keyword evidence="4" id="KW-0732">Signal</keyword>
<comment type="subcellular location">
    <subcellularLocation>
        <location evidence="1">Cell envelope</location>
    </subcellularLocation>
</comment>
<dbReference type="Proteomes" id="UP000306420">
    <property type="component" value="Unassembled WGS sequence"/>
</dbReference>
<dbReference type="InterPro" id="IPR006128">
    <property type="entry name" value="Lipoprotein_PsaA-like"/>
</dbReference>
<accession>A0A5R9DWU5</accession>
<dbReference type="InterPro" id="IPR006129">
    <property type="entry name" value="AdhesinB"/>
</dbReference>
<name>A0A5R9DWU5_9LACT</name>
<dbReference type="Gene3D" id="3.40.50.1980">
    <property type="entry name" value="Nitrogenase molybdenum iron protein domain"/>
    <property type="match status" value="2"/>
</dbReference>
<proteinExistence type="inferred from homology"/>
<dbReference type="Pfam" id="PF01297">
    <property type="entry name" value="ZnuA"/>
    <property type="match status" value="1"/>
</dbReference>
<dbReference type="PRINTS" id="PR00690">
    <property type="entry name" value="ADHESNFAMILY"/>
</dbReference>
<dbReference type="PANTHER" id="PTHR42953:SF1">
    <property type="entry name" value="METAL-BINDING PROTEIN HI_0362-RELATED"/>
    <property type="match status" value="1"/>
</dbReference>
<comment type="similarity">
    <text evidence="5">Belongs to the bacterial solute-binding protein 9 family.</text>
</comment>
<keyword evidence="3" id="KW-0479">Metal-binding</keyword>
<evidence type="ECO:0000256" key="3">
    <source>
        <dbReference type="ARBA" id="ARBA00022723"/>
    </source>
</evidence>
<dbReference type="GO" id="GO:0007155">
    <property type="term" value="P:cell adhesion"/>
    <property type="evidence" value="ECO:0007669"/>
    <property type="project" value="InterPro"/>
</dbReference>
<dbReference type="PANTHER" id="PTHR42953">
    <property type="entry name" value="HIGH-AFFINITY ZINC UPTAKE SYSTEM PROTEIN ZNUA-RELATED"/>
    <property type="match status" value="1"/>
</dbReference>
<dbReference type="GO" id="GO:0030313">
    <property type="term" value="C:cell envelope"/>
    <property type="evidence" value="ECO:0007669"/>
    <property type="project" value="UniProtKB-SubCell"/>
</dbReference>
<dbReference type="SUPFAM" id="SSF53807">
    <property type="entry name" value="Helical backbone' metal receptor"/>
    <property type="match status" value="1"/>
</dbReference>
<dbReference type="OrthoDB" id="9793396at2"/>
<dbReference type="GO" id="GO:0030001">
    <property type="term" value="P:metal ion transport"/>
    <property type="evidence" value="ECO:0007669"/>
    <property type="project" value="InterPro"/>
</dbReference>
<evidence type="ECO:0000256" key="1">
    <source>
        <dbReference type="ARBA" id="ARBA00004196"/>
    </source>
</evidence>
<evidence type="ECO:0000256" key="5">
    <source>
        <dbReference type="RuleBase" id="RU003512"/>
    </source>
</evidence>
<gene>
    <name evidence="6" type="ORF">FEZ33_10765</name>
</gene>
<organism evidence="6 7">
    <name type="scientific">Ruoffia tabacinasalis</name>
    <dbReference type="NCBI Taxonomy" id="87458"/>
    <lineage>
        <taxon>Bacteria</taxon>
        <taxon>Bacillati</taxon>
        <taxon>Bacillota</taxon>
        <taxon>Bacilli</taxon>
        <taxon>Lactobacillales</taxon>
        <taxon>Aerococcaceae</taxon>
        <taxon>Ruoffia</taxon>
    </lineage>
</organism>
<evidence type="ECO:0000256" key="2">
    <source>
        <dbReference type="ARBA" id="ARBA00022448"/>
    </source>
</evidence>
<dbReference type="GO" id="GO:0046872">
    <property type="term" value="F:metal ion binding"/>
    <property type="evidence" value="ECO:0007669"/>
    <property type="project" value="UniProtKB-KW"/>
</dbReference>
<sequence>MKKYIKYIMTLFMVIILLFTYVTPIGHAQADKEEITVTTTFLVDIVEQLAPETFEVVSIVPAGGDPHTYTATARNLKDITESDLVLFHGLHFEAQMAEVLDALPHTRSVTAEFNNDQLISISEDSQEVDPHYWFDIDLYKQSVLTTQQALVEIYPEYKKLVNENTERYIEELDALNQWIHEKVAELPVEQRILVTPHDAFAYFAQAYDFTVYAPQGISTESEVSNDAIIKTVKFIVDNDVPAIFLDTTSNPQAMEKLQEGVNQQDAEVVVVGGEGQELFSDSLAATGQSNDNYIEMYQHNVSLIVDHLIR</sequence>
<dbReference type="RefSeq" id="WP_138405386.1">
    <property type="nucleotide sequence ID" value="NZ_VBSP01000055.1"/>
</dbReference>
<evidence type="ECO:0000256" key="4">
    <source>
        <dbReference type="ARBA" id="ARBA00022729"/>
    </source>
</evidence>
<reference evidence="6 7" key="1">
    <citation type="submission" date="2019-05" db="EMBL/GenBank/DDBJ databases">
        <title>The metagenome of a microbial culture collection derived from dairy environment covers the genomic content of the human microbiome.</title>
        <authorList>
            <person name="Roder T."/>
            <person name="Wuthrich D."/>
            <person name="Sattari Z."/>
            <person name="Von Ah U."/>
            <person name="Bar C."/>
            <person name="Ronchi F."/>
            <person name="Macpherson A.J."/>
            <person name="Ganal-Vonarburg S.C."/>
            <person name="Bruggmann R."/>
            <person name="Vergeres G."/>
        </authorList>
    </citation>
    <scope>NUCLEOTIDE SEQUENCE [LARGE SCALE GENOMIC DNA]</scope>
    <source>
        <strain evidence="6 7">FAM 24227</strain>
    </source>
</reference>
<dbReference type="InterPro" id="IPR006127">
    <property type="entry name" value="ZnuA-like"/>
</dbReference>
<dbReference type="InterPro" id="IPR050492">
    <property type="entry name" value="Bact_metal-bind_prot9"/>
</dbReference>
<comment type="caution">
    <text evidence="6">The sequence shown here is derived from an EMBL/GenBank/DDBJ whole genome shotgun (WGS) entry which is preliminary data.</text>
</comment>
<evidence type="ECO:0000313" key="6">
    <source>
        <dbReference type="EMBL" id="TLQ39601.1"/>
    </source>
</evidence>
<dbReference type="PRINTS" id="PR00691">
    <property type="entry name" value="ADHESINB"/>
</dbReference>
<dbReference type="EMBL" id="VBSP01000055">
    <property type="protein sequence ID" value="TLQ39601.1"/>
    <property type="molecule type" value="Genomic_DNA"/>
</dbReference>